<evidence type="ECO:0000256" key="11">
    <source>
        <dbReference type="ARBA" id="ARBA00023180"/>
    </source>
</evidence>
<comment type="catalytic activity">
    <reaction evidence="1">
        <text>Random endo-hydrolysis of N-acetyl-beta-D-glucosaminide (1-&gt;4)-beta-linkages in chitin and chitodextrins.</text>
        <dbReference type="EC" id="3.2.1.14"/>
    </reaction>
</comment>
<evidence type="ECO:0000256" key="16">
    <source>
        <dbReference type="PIRNR" id="PIRNR037299"/>
    </source>
</evidence>
<keyword evidence="23" id="KW-1185">Reference proteome</keyword>
<feature type="active site" description="Proton donor" evidence="17">
    <location>
        <position position="125"/>
    </location>
</feature>
<evidence type="ECO:0000256" key="3">
    <source>
        <dbReference type="ARBA" id="ARBA00004589"/>
    </source>
</evidence>
<evidence type="ECO:0000256" key="8">
    <source>
        <dbReference type="ARBA" id="ARBA00022801"/>
    </source>
</evidence>
<evidence type="ECO:0000256" key="15">
    <source>
        <dbReference type="ARBA" id="ARBA00038074"/>
    </source>
</evidence>
<dbReference type="Gene3D" id="2.60.120.200">
    <property type="match status" value="1"/>
</dbReference>
<protein>
    <recommendedName>
        <fullName evidence="16">Crh-like protein</fullName>
        <ecNumber evidence="16">3.2.-.-</ecNumber>
    </recommendedName>
</protein>
<comment type="caution">
    <text evidence="22">The sequence shown here is derived from an EMBL/GenBank/DDBJ whole genome shotgun (WGS) entry which is preliminary data.</text>
</comment>
<evidence type="ECO:0000256" key="7">
    <source>
        <dbReference type="ARBA" id="ARBA00022729"/>
    </source>
</evidence>
<organism evidence="22 23">
    <name type="scientific">Neonectria ditissima</name>
    <dbReference type="NCBI Taxonomy" id="78410"/>
    <lineage>
        <taxon>Eukaryota</taxon>
        <taxon>Fungi</taxon>
        <taxon>Dikarya</taxon>
        <taxon>Ascomycota</taxon>
        <taxon>Pezizomycotina</taxon>
        <taxon>Sordariomycetes</taxon>
        <taxon>Hypocreomycetidae</taxon>
        <taxon>Hypocreales</taxon>
        <taxon>Nectriaceae</taxon>
        <taxon>Neonectria</taxon>
    </lineage>
</organism>
<evidence type="ECO:0000256" key="20">
    <source>
        <dbReference type="SAM" id="SignalP"/>
    </source>
</evidence>
<feature type="active site" description="Nucleophile" evidence="17">
    <location>
        <position position="121"/>
    </location>
</feature>
<evidence type="ECO:0000313" key="23">
    <source>
        <dbReference type="Proteomes" id="UP000050424"/>
    </source>
</evidence>
<evidence type="ECO:0000259" key="21">
    <source>
        <dbReference type="PROSITE" id="PS51762"/>
    </source>
</evidence>
<dbReference type="GO" id="GO:0005975">
    <property type="term" value="P:carbohydrate metabolic process"/>
    <property type="evidence" value="ECO:0007669"/>
    <property type="project" value="InterPro"/>
</dbReference>
<dbReference type="AlphaFoldDB" id="A0A0N8H7S3"/>
<feature type="compositionally biased region" description="Low complexity" evidence="19">
    <location>
        <begin position="353"/>
        <end position="404"/>
    </location>
</feature>
<keyword evidence="10 18" id="KW-1015">Disulfide bond</keyword>
<dbReference type="GO" id="GO:0031505">
    <property type="term" value="P:fungal-type cell wall organization"/>
    <property type="evidence" value="ECO:0007669"/>
    <property type="project" value="TreeGrafter"/>
</dbReference>
<evidence type="ECO:0000256" key="18">
    <source>
        <dbReference type="PIRSR" id="PIRSR037299-2"/>
    </source>
</evidence>
<dbReference type="PIRSF" id="PIRSF037299">
    <property type="entry name" value="Glycosidase_CRH1_prd"/>
    <property type="match status" value="1"/>
</dbReference>
<feature type="signal peptide" evidence="20">
    <location>
        <begin position="1"/>
        <end position="21"/>
    </location>
</feature>
<evidence type="ECO:0000256" key="17">
    <source>
        <dbReference type="PIRSR" id="PIRSR037299-1"/>
    </source>
</evidence>
<evidence type="ECO:0000256" key="14">
    <source>
        <dbReference type="ARBA" id="ARBA00023316"/>
    </source>
</evidence>
<reference evidence="22 23" key="1">
    <citation type="submission" date="2015-09" db="EMBL/GenBank/DDBJ databases">
        <title>Draft genome of a European isolate of the apple canker pathogen Neonectria ditissima.</title>
        <authorList>
            <person name="Gomez-Cortecero A."/>
            <person name="Harrison R.J."/>
            <person name="Armitage A.D."/>
        </authorList>
    </citation>
    <scope>NUCLEOTIDE SEQUENCE [LARGE SCALE GENOMIC DNA]</scope>
    <source>
        <strain evidence="22 23">R09/05</strain>
    </source>
</reference>
<dbReference type="GO" id="GO:0098552">
    <property type="term" value="C:side of membrane"/>
    <property type="evidence" value="ECO:0007669"/>
    <property type="project" value="UniProtKB-KW"/>
</dbReference>
<evidence type="ECO:0000256" key="6">
    <source>
        <dbReference type="ARBA" id="ARBA00022679"/>
    </source>
</evidence>
<dbReference type="CDD" id="cd02183">
    <property type="entry name" value="GH16_fungal_CRH1_transglycosylase"/>
    <property type="match status" value="1"/>
</dbReference>
<dbReference type="InterPro" id="IPR050546">
    <property type="entry name" value="Glycosyl_Hydrlase_16"/>
</dbReference>
<dbReference type="SUPFAM" id="SSF49899">
    <property type="entry name" value="Concanavalin A-like lectins/glucanases"/>
    <property type="match status" value="1"/>
</dbReference>
<proteinExistence type="inferred from homology"/>
<dbReference type="STRING" id="78410.A0A0N8H7S3"/>
<keyword evidence="6" id="KW-0808">Transferase</keyword>
<dbReference type="EMBL" id="LKCW01000046">
    <property type="protein sequence ID" value="KPM42572.1"/>
    <property type="molecule type" value="Genomic_DNA"/>
</dbReference>
<dbReference type="InterPro" id="IPR013320">
    <property type="entry name" value="ConA-like_dom_sf"/>
</dbReference>
<evidence type="ECO:0000256" key="19">
    <source>
        <dbReference type="SAM" id="MobiDB-lite"/>
    </source>
</evidence>
<keyword evidence="9 16" id="KW-0472">Membrane</keyword>
<keyword evidence="8 16" id="KW-0378">Hydrolase</keyword>
<gene>
    <name evidence="22" type="ORF">AK830_g3989</name>
</gene>
<keyword evidence="14" id="KW-0961">Cell wall biogenesis/degradation</keyword>
<evidence type="ECO:0000256" key="10">
    <source>
        <dbReference type="ARBA" id="ARBA00023157"/>
    </source>
</evidence>
<evidence type="ECO:0000256" key="2">
    <source>
        <dbReference type="ARBA" id="ARBA00004196"/>
    </source>
</evidence>
<evidence type="ECO:0000313" key="22">
    <source>
        <dbReference type="EMBL" id="KPM42572.1"/>
    </source>
</evidence>
<comment type="similarity">
    <text evidence="15">Belongs to the glycosyl hydrolase 16 family. CRH1 subfamily.</text>
</comment>
<dbReference type="PROSITE" id="PS51762">
    <property type="entry name" value="GH16_2"/>
    <property type="match status" value="1"/>
</dbReference>
<dbReference type="InterPro" id="IPR000757">
    <property type="entry name" value="Beta-glucanase-like"/>
</dbReference>
<dbReference type="OrthoDB" id="4781at2759"/>
<keyword evidence="12" id="KW-0449">Lipoprotein</keyword>
<keyword evidence="4" id="KW-0336">GPI-anchor</keyword>
<evidence type="ECO:0000256" key="4">
    <source>
        <dbReference type="ARBA" id="ARBA00022622"/>
    </source>
</evidence>
<feature type="chain" id="PRO_5006026221" description="Crh-like protein" evidence="20">
    <location>
        <begin position="22"/>
        <end position="431"/>
    </location>
</feature>
<evidence type="ECO:0000256" key="9">
    <source>
        <dbReference type="ARBA" id="ARBA00023136"/>
    </source>
</evidence>
<dbReference type="GO" id="GO:0009277">
    <property type="term" value="C:fungal-type cell wall"/>
    <property type="evidence" value="ECO:0007669"/>
    <property type="project" value="TreeGrafter"/>
</dbReference>
<dbReference type="InterPro" id="IPR017168">
    <property type="entry name" value="CHR-like"/>
</dbReference>
<comment type="subcellular location">
    <subcellularLocation>
        <location evidence="2">Cell envelope</location>
    </subcellularLocation>
    <subcellularLocation>
        <location evidence="3">Membrane</location>
        <topology evidence="3">Lipid-anchor</topology>
        <topology evidence="3">GPI-anchor</topology>
    </subcellularLocation>
</comment>
<dbReference type="PANTHER" id="PTHR10963:SF68">
    <property type="entry name" value="GLYCOSIDASE CRH1-RELATED"/>
    <property type="match status" value="1"/>
</dbReference>
<feature type="domain" description="GH16" evidence="21">
    <location>
        <begin position="1"/>
        <end position="232"/>
    </location>
</feature>
<feature type="compositionally biased region" description="Basic and acidic residues" evidence="19">
    <location>
        <begin position="323"/>
        <end position="349"/>
    </location>
</feature>
<evidence type="ECO:0000256" key="12">
    <source>
        <dbReference type="ARBA" id="ARBA00023288"/>
    </source>
</evidence>
<evidence type="ECO:0000256" key="1">
    <source>
        <dbReference type="ARBA" id="ARBA00000822"/>
    </source>
</evidence>
<feature type="region of interest" description="Disordered" evidence="19">
    <location>
        <begin position="259"/>
        <end position="404"/>
    </location>
</feature>
<dbReference type="GO" id="GO:0016757">
    <property type="term" value="F:glycosyltransferase activity"/>
    <property type="evidence" value="ECO:0007669"/>
    <property type="project" value="UniProtKB-KW"/>
</dbReference>
<keyword evidence="13" id="KW-0326">Glycosidase</keyword>
<name>A0A0N8H7S3_9HYPO</name>
<dbReference type="GO" id="GO:0008843">
    <property type="term" value="F:endochitinase activity"/>
    <property type="evidence" value="ECO:0007669"/>
    <property type="project" value="UniProtKB-EC"/>
</dbReference>
<keyword evidence="11" id="KW-0325">Glycoprotein</keyword>
<keyword evidence="5" id="KW-0328">Glycosyltransferase</keyword>
<accession>A0A0N8H7S3</accession>
<feature type="compositionally biased region" description="Low complexity" evidence="19">
    <location>
        <begin position="295"/>
        <end position="309"/>
    </location>
</feature>
<dbReference type="Pfam" id="PF00722">
    <property type="entry name" value="Glyco_hydro_16"/>
    <property type="match status" value="1"/>
</dbReference>
<feature type="disulfide bond" evidence="18">
    <location>
        <begin position="27"/>
        <end position="34"/>
    </location>
</feature>
<keyword evidence="7 20" id="KW-0732">Signal</keyword>
<sequence>MFPKAISAAALALAASTLVSAQTFTDCNPLKKTCPADPAFGSKKVECDFTKGACDAFHEMDGTSLSYDGKGALFEIQKLSNAPTIRTDNYLFFGRVDVVVQAAEGQGIVTSAVLQSDDLDEIDWEWVGGDNAQVQTNYFSKGDTTTYDRGAYHSVDAPLTSYHKYSVEWTSTAVNWLIDDAVVRTLLAADAKGGEAFPQTPMQVKLGTWVAGGKDTAEGTVKWAGGYTDFDDAPFNAYYQSITIVDYAGKDAPGQSSNVKEYVYGDNSGSASSIEIKKGDGSDDEETTTSKKATKTQAPTKTTKTAEATTTEEEKETTTKVSKTKETETESTTEKETKTKESDSEKTTETETESTTTEARTTFSTVASTTASGSETTSASGSGSSDASETASGTASSASETISTVPTSSASHMAGNILVACAAFLVAQLLI</sequence>
<evidence type="ECO:0000256" key="5">
    <source>
        <dbReference type="ARBA" id="ARBA00022676"/>
    </source>
</evidence>
<dbReference type="Proteomes" id="UP000050424">
    <property type="component" value="Unassembled WGS sequence"/>
</dbReference>
<evidence type="ECO:0000256" key="13">
    <source>
        <dbReference type="ARBA" id="ARBA00023295"/>
    </source>
</evidence>
<dbReference type="EC" id="3.2.-.-" evidence="16"/>
<dbReference type="PANTHER" id="PTHR10963">
    <property type="entry name" value="GLYCOSYL HYDROLASE-RELATED"/>
    <property type="match status" value="1"/>
</dbReference>